<dbReference type="InterPro" id="IPR048562">
    <property type="entry name" value="KDM6A_B-like_C-hel"/>
</dbReference>
<evidence type="ECO:0000313" key="14">
    <source>
        <dbReference type="WBParaSite" id="Pan_g18407.t1"/>
    </source>
</evidence>
<protein>
    <submittedName>
        <fullName evidence="14">JmjC domain-containing protein</fullName>
    </submittedName>
</protein>
<dbReference type="InterPro" id="IPR051630">
    <property type="entry name" value="Corepressor-Demethylase"/>
</dbReference>
<accession>A0A7E4VA69</accession>
<dbReference type="InterPro" id="IPR003347">
    <property type="entry name" value="JmjC_dom"/>
</dbReference>
<dbReference type="InterPro" id="IPR048560">
    <property type="entry name" value="KDM6A_B-like_GATAL"/>
</dbReference>
<keyword evidence="3" id="KW-0597">Phosphoprotein</keyword>
<keyword evidence="9" id="KW-0408">Iron</keyword>
<proteinExistence type="inferred from homology"/>
<reference evidence="13" key="1">
    <citation type="journal article" date="2013" name="Genetics">
        <title>The draft genome and transcriptome of Panagrellus redivivus are shaped by the harsh demands of a free-living lifestyle.</title>
        <authorList>
            <person name="Srinivasan J."/>
            <person name="Dillman A.R."/>
            <person name="Macchietto M.G."/>
            <person name="Heikkinen L."/>
            <person name="Lakso M."/>
            <person name="Fracchia K.M."/>
            <person name="Antoshechkin I."/>
            <person name="Mortazavi A."/>
            <person name="Wong G."/>
            <person name="Sternberg P.W."/>
        </authorList>
    </citation>
    <scope>NUCLEOTIDE SEQUENCE [LARGE SCALE GENOMIC DNA]</scope>
    <source>
        <strain evidence="13">MT8872</strain>
    </source>
</reference>
<evidence type="ECO:0000256" key="4">
    <source>
        <dbReference type="ARBA" id="ARBA00022723"/>
    </source>
</evidence>
<dbReference type="Pfam" id="PF21322">
    <property type="entry name" value="KDM6_C-hel"/>
    <property type="match status" value="1"/>
</dbReference>
<evidence type="ECO:0000256" key="10">
    <source>
        <dbReference type="ARBA" id="ARBA00023242"/>
    </source>
</evidence>
<keyword evidence="8" id="KW-0560">Oxidoreductase</keyword>
<keyword evidence="6" id="KW-0156">Chromatin regulator</keyword>
<dbReference type="PANTHER" id="PTHR14017">
    <property type="entry name" value="LYSINE-SPECIFIC DEMETHYLASE"/>
    <property type="match status" value="1"/>
</dbReference>
<dbReference type="Proteomes" id="UP000492821">
    <property type="component" value="Unassembled WGS sequence"/>
</dbReference>
<evidence type="ECO:0000256" key="8">
    <source>
        <dbReference type="ARBA" id="ARBA00023002"/>
    </source>
</evidence>
<evidence type="ECO:0000256" key="6">
    <source>
        <dbReference type="ARBA" id="ARBA00022853"/>
    </source>
</evidence>
<evidence type="ECO:0000256" key="11">
    <source>
        <dbReference type="ARBA" id="ARBA00034483"/>
    </source>
</evidence>
<dbReference type="PROSITE" id="PS51184">
    <property type="entry name" value="JMJC"/>
    <property type="match status" value="1"/>
</dbReference>
<evidence type="ECO:0000313" key="13">
    <source>
        <dbReference type="Proteomes" id="UP000492821"/>
    </source>
</evidence>
<organism evidence="13 14">
    <name type="scientific">Panagrellus redivivus</name>
    <name type="common">Microworm</name>
    <dbReference type="NCBI Taxonomy" id="6233"/>
    <lineage>
        <taxon>Eukaryota</taxon>
        <taxon>Metazoa</taxon>
        <taxon>Ecdysozoa</taxon>
        <taxon>Nematoda</taxon>
        <taxon>Chromadorea</taxon>
        <taxon>Rhabditida</taxon>
        <taxon>Tylenchina</taxon>
        <taxon>Panagrolaimomorpha</taxon>
        <taxon>Panagrolaimoidea</taxon>
        <taxon>Panagrolaimidae</taxon>
        <taxon>Panagrellus</taxon>
    </lineage>
</organism>
<dbReference type="GO" id="GO:0046872">
    <property type="term" value="F:metal ion binding"/>
    <property type="evidence" value="ECO:0007669"/>
    <property type="project" value="UniProtKB-KW"/>
</dbReference>
<evidence type="ECO:0000256" key="1">
    <source>
        <dbReference type="ARBA" id="ARBA00001954"/>
    </source>
</evidence>
<dbReference type="SMART" id="SM00558">
    <property type="entry name" value="JmjC"/>
    <property type="match status" value="1"/>
</dbReference>
<evidence type="ECO:0000256" key="3">
    <source>
        <dbReference type="ARBA" id="ARBA00022553"/>
    </source>
</evidence>
<dbReference type="SUPFAM" id="SSF51197">
    <property type="entry name" value="Clavaminate synthase-like"/>
    <property type="match status" value="1"/>
</dbReference>
<name>A0A7E4VA69_PANRE</name>
<dbReference type="GO" id="GO:0000978">
    <property type="term" value="F:RNA polymerase II cis-regulatory region sequence-specific DNA binding"/>
    <property type="evidence" value="ECO:0007669"/>
    <property type="project" value="TreeGrafter"/>
</dbReference>
<evidence type="ECO:0000256" key="5">
    <source>
        <dbReference type="ARBA" id="ARBA00022833"/>
    </source>
</evidence>
<keyword evidence="10" id="KW-0539">Nucleus</keyword>
<evidence type="ECO:0000256" key="9">
    <source>
        <dbReference type="ARBA" id="ARBA00023004"/>
    </source>
</evidence>
<dbReference type="AlphaFoldDB" id="A0A7E4VA69"/>
<dbReference type="GO" id="GO:0031490">
    <property type="term" value="F:chromatin DNA binding"/>
    <property type="evidence" value="ECO:0007669"/>
    <property type="project" value="TreeGrafter"/>
</dbReference>
<comment type="similarity">
    <text evidence="11">Belongs to the UTX family.</text>
</comment>
<keyword evidence="4" id="KW-0479">Metal-binding</keyword>
<keyword evidence="7" id="KW-0223">Dioxygenase</keyword>
<dbReference type="WBParaSite" id="Pan_g18407.t1">
    <property type="protein sequence ID" value="Pan_g18407.t1"/>
    <property type="gene ID" value="Pan_g18407"/>
</dbReference>
<feature type="domain" description="JmjC" evidence="12">
    <location>
        <begin position="283"/>
        <end position="448"/>
    </location>
</feature>
<reference evidence="14" key="2">
    <citation type="submission" date="2020-10" db="UniProtKB">
        <authorList>
            <consortium name="WormBaseParasite"/>
        </authorList>
    </citation>
    <scope>IDENTIFICATION</scope>
</reference>
<dbReference type="Gene3D" id="2.10.110.20">
    <property type="match status" value="1"/>
</dbReference>
<dbReference type="GO" id="GO:0044666">
    <property type="term" value="C:MLL3/4 complex"/>
    <property type="evidence" value="ECO:0007669"/>
    <property type="project" value="TreeGrafter"/>
</dbReference>
<evidence type="ECO:0000256" key="7">
    <source>
        <dbReference type="ARBA" id="ARBA00022964"/>
    </source>
</evidence>
<evidence type="ECO:0000259" key="12">
    <source>
        <dbReference type="PROSITE" id="PS51184"/>
    </source>
</evidence>
<dbReference type="InterPro" id="IPR046941">
    <property type="entry name" value="KDM6_GATAL_sf"/>
</dbReference>
<keyword evidence="5" id="KW-0862">Zinc</keyword>
<dbReference type="Gene3D" id="2.60.120.650">
    <property type="entry name" value="Cupin"/>
    <property type="match status" value="1"/>
</dbReference>
<dbReference type="PANTHER" id="PTHR14017:SF1">
    <property type="entry name" value="LD02225P"/>
    <property type="match status" value="1"/>
</dbReference>
<comment type="subcellular location">
    <subcellularLocation>
        <location evidence="2">Nucleus</location>
    </subcellularLocation>
</comment>
<sequence>MPQRVDPNLPAKPFPFLAPDDYYSYLNNADYSYYNDTYAPKKENRPPPPMDAVLPKSFSLLSRLHVPVTVTSSDILYQCNVRAIRPDAYDPPIFDELAPPPNPSVIPLDDRPDVSELALKTPLFKIQTIEEANSDELRKSCFDSSIAVIRGLANTVGFDLSSFTTKALLQLQPEYPVDVRTQYGMPSDVNVNATGKQTWRCSSMQGDTDIFHYGIYQGEVYQQLDVPSYTNPKMATTMLEKAVETRGPSSKRLRPDDQVAGTEYKPKQVVEFCTNVDLSDDTTFAAQLHELNKLPAFLRNSTSRNSLHHLDYSILGMNTVQMYMKVPGCRTPGHLENNCFSSVNINIGPGDCEWFGVDYKYWPVINQLCEERGIHLMNDAWWPNFEDLVRARVPVYRFLQKTGDVVWVGGGCVHWVQAVGCCNNVAWNVGPITPKQLKMSLFSYEWNKLTNFQSLVPMQRLCWKLASHAQIENREMFNVIKGVLIRSLAFCRMVYDHVESCKPSSINIQKPVDGEVSHYCERCTVEVFNIIFTKTRGNKVTVHCAFCAKRTNFKDYTIFQEIEFSELSRIFDAFSVYSAKAPLLQ</sequence>
<dbReference type="Pfam" id="PF21326">
    <property type="entry name" value="KDM6_GATAL"/>
    <property type="match status" value="1"/>
</dbReference>
<keyword evidence="13" id="KW-1185">Reference proteome</keyword>
<comment type="cofactor">
    <cofactor evidence="1">
        <name>Fe(2+)</name>
        <dbReference type="ChEBI" id="CHEBI:29033"/>
    </cofactor>
</comment>
<dbReference type="Pfam" id="PF02373">
    <property type="entry name" value="JmjC"/>
    <property type="match status" value="1"/>
</dbReference>
<dbReference type="Gene3D" id="1.20.58.1370">
    <property type="match status" value="1"/>
</dbReference>
<dbReference type="GO" id="GO:0071558">
    <property type="term" value="F:histone H3K27me2/H3K27me3 demethylase activity"/>
    <property type="evidence" value="ECO:0007669"/>
    <property type="project" value="TreeGrafter"/>
</dbReference>
<dbReference type="GO" id="GO:0010468">
    <property type="term" value="P:regulation of gene expression"/>
    <property type="evidence" value="ECO:0007669"/>
    <property type="project" value="TreeGrafter"/>
</dbReference>
<evidence type="ECO:0000256" key="2">
    <source>
        <dbReference type="ARBA" id="ARBA00004123"/>
    </source>
</evidence>